<sequence length="79" mass="8836">MCLVLVNAYNNGYEITTSFDNDKTRNRENIIEQTLGYIIPFGVIRDPQYVGSSVTVLSCLTQITNLHLEDPNARAKSVS</sequence>
<dbReference type="EMBL" id="LS974623">
    <property type="protein sequence ID" value="CAG7905030.1"/>
    <property type="molecule type" value="Genomic_DNA"/>
</dbReference>
<dbReference type="EMBL" id="LR031574">
    <property type="protein sequence ID" value="VDD02512.1"/>
    <property type="molecule type" value="Genomic_DNA"/>
</dbReference>
<dbReference type="AlphaFoldDB" id="A0A3P6C1Y7"/>
<name>A0A3P6C1Y7_BRACM</name>
<dbReference type="Proteomes" id="UP000694005">
    <property type="component" value="Chromosome A07"/>
</dbReference>
<evidence type="ECO:0000313" key="1">
    <source>
        <dbReference type="EMBL" id="CAG7905030.1"/>
    </source>
</evidence>
<organism evidence="2">
    <name type="scientific">Brassica campestris</name>
    <name type="common">Field mustard</name>
    <dbReference type="NCBI Taxonomy" id="3711"/>
    <lineage>
        <taxon>Eukaryota</taxon>
        <taxon>Viridiplantae</taxon>
        <taxon>Streptophyta</taxon>
        <taxon>Embryophyta</taxon>
        <taxon>Tracheophyta</taxon>
        <taxon>Spermatophyta</taxon>
        <taxon>Magnoliopsida</taxon>
        <taxon>eudicotyledons</taxon>
        <taxon>Gunneridae</taxon>
        <taxon>Pentapetalae</taxon>
        <taxon>rosids</taxon>
        <taxon>malvids</taxon>
        <taxon>Brassicales</taxon>
        <taxon>Brassicaceae</taxon>
        <taxon>Brassiceae</taxon>
        <taxon>Brassica</taxon>
    </lineage>
</organism>
<accession>A0A3P6C1Y7</accession>
<evidence type="ECO:0000313" key="2">
    <source>
        <dbReference type="EMBL" id="VDD02512.1"/>
    </source>
</evidence>
<reference evidence="2" key="1">
    <citation type="submission" date="2018-11" db="EMBL/GenBank/DDBJ databases">
        <authorList>
            <consortium name="Genoscope - CEA"/>
            <person name="William W."/>
        </authorList>
    </citation>
    <scope>NUCLEOTIDE SEQUENCE</scope>
</reference>
<gene>
    <name evidence="2" type="ORF">BRAA07T31989Z</name>
    <name evidence="1" type="ORF">BRAPAZ1V2_A07P46740.2</name>
</gene>
<proteinExistence type="predicted"/>
<protein>
    <submittedName>
        <fullName evidence="1">Uncharacterized protein</fullName>
    </submittedName>
</protein>
<dbReference type="Gramene" id="A07p46740.2_BraZ1">
    <property type="protein sequence ID" value="A07p46740.2_BraZ1.CDS"/>
    <property type="gene ID" value="A07g46740.2_BraZ1"/>
</dbReference>